<evidence type="ECO:0000313" key="2">
    <source>
        <dbReference type="EMBL" id="RKD20229.1"/>
    </source>
</evidence>
<protein>
    <recommendedName>
        <fullName evidence="1">Methyltransferase domain-containing protein</fullName>
    </recommendedName>
</protein>
<comment type="caution">
    <text evidence="2">The sequence shown here is derived from an EMBL/GenBank/DDBJ whole genome shotgun (WGS) entry which is preliminary data.</text>
</comment>
<feature type="domain" description="Methyltransferase" evidence="1">
    <location>
        <begin position="46"/>
        <end position="139"/>
    </location>
</feature>
<dbReference type="Pfam" id="PF13649">
    <property type="entry name" value="Methyltransf_25"/>
    <property type="match status" value="1"/>
</dbReference>
<reference evidence="2 3" key="1">
    <citation type="submission" date="2016-07" db="EMBL/GenBank/DDBJ databases">
        <title>Genome of Pelobium manganitolerans.</title>
        <authorList>
            <person name="Wu S."/>
            <person name="Wang G."/>
        </authorList>
    </citation>
    <scope>NUCLEOTIDE SEQUENCE [LARGE SCALE GENOMIC DNA]</scope>
    <source>
        <strain evidence="2 3">YS-25</strain>
    </source>
</reference>
<organism evidence="2 3">
    <name type="scientific">Pelobium manganitolerans</name>
    <dbReference type="NCBI Taxonomy" id="1842495"/>
    <lineage>
        <taxon>Bacteria</taxon>
        <taxon>Pseudomonadati</taxon>
        <taxon>Bacteroidota</taxon>
        <taxon>Sphingobacteriia</taxon>
        <taxon>Sphingobacteriales</taxon>
        <taxon>Sphingobacteriaceae</taxon>
        <taxon>Pelobium</taxon>
    </lineage>
</organism>
<proteinExistence type="predicted"/>
<dbReference type="GO" id="GO:0008168">
    <property type="term" value="F:methyltransferase activity"/>
    <property type="evidence" value="ECO:0007669"/>
    <property type="project" value="InterPro"/>
</dbReference>
<keyword evidence="3" id="KW-1185">Reference proteome</keyword>
<dbReference type="CDD" id="cd02440">
    <property type="entry name" value="AdoMet_MTases"/>
    <property type="match status" value="1"/>
</dbReference>
<accession>A0A419SBN9</accession>
<dbReference type="OrthoDB" id="9795634at2"/>
<dbReference type="Gene3D" id="3.40.50.150">
    <property type="entry name" value="Vaccinia Virus protein VP39"/>
    <property type="match status" value="1"/>
</dbReference>
<evidence type="ECO:0000259" key="1">
    <source>
        <dbReference type="Pfam" id="PF13649"/>
    </source>
</evidence>
<dbReference type="InterPro" id="IPR016461">
    <property type="entry name" value="COMT-like"/>
</dbReference>
<dbReference type="PROSITE" id="PS51683">
    <property type="entry name" value="SAM_OMT_II"/>
    <property type="match status" value="1"/>
</dbReference>
<dbReference type="Proteomes" id="UP000283433">
    <property type="component" value="Unassembled WGS sequence"/>
</dbReference>
<dbReference type="InterPro" id="IPR041698">
    <property type="entry name" value="Methyltransf_25"/>
</dbReference>
<dbReference type="AlphaFoldDB" id="A0A419SBN9"/>
<gene>
    <name evidence="2" type="ORF">BCY91_00990</name>
</gene>
<dbReference type="EMBL" id="MBTA01000001">
    <property type="protein sequence ID" value="RKD20229.1"/>
    <property type="molecule type" value="Genomic_DNA"/>
</dbReference>
<dbReference type="SUPFAM" id="SSF53335">
    <property type="entry name" value="S-adenosyl-L-methionine-dependent methyltransferases"/>
    <property type="match status" value="1"/>
</dbReference>
<dbReference type="InterPro" id="IPR029063">
    <property type="entry name" value="SAM-dependent_MTases_sf"/>
</dbReference>
<sequence>MAQKSIEKAESYDLLSRIGKKVLRPGGKKLSLQMLRLLDISEADTVIEFAPGIGLTATYTLQKHPKQYIGLDKDARNIKNLRQKFNSPQVSFLLTDVAKPVLPSNYASKVYGEAMLTMYADHKKLEIIAEAKRILQTGGLYAIHELAIEKQNLSDKALAALNKELAQVSHVNARPLGITEWQQLLQQEGFKIVALQTSEMLLLEPKRLLADEGLLNLIKIFFRIICNQQIRKRVIALKKAFRKHRKHLKALVIIAQKLD</sequence>
<name>A0A419SBN9_9SPHI</name>
<evidence type="ECO:0000313" key="3">
    <source>
        <dbReference type="Proteomes" id="UP000283433"/>
    </source>
</evidence>
<dbReference type="RefSeq" id="WP_120180144.1">
    <property type="nucleotide sequence ID" value="NZ_MBTA01000001.1"/>
</dbReference>